<dbReference type="RefSeq" id="WP_104207160.1">
    <property type="nucleotide sequence ID" value="NZ_PHHC01000110.1"/>
</dbReference>
<keyword evidence="1" id="KW-1133">Transmembrane helix</keyword>
<dbReference type="SUPFAM" id="SSF103481">
    <property type="entry name" value="Multidrug resistance efflux transporter EmrE"/>
    <property type="match status" value="2"/>
</dbReference>
<dbReference type="InterPro" id="IPR037185">
    <property type="entry name" value="EmrE-like"/>
</dbReference>
<evidence type="ECO:0000313" key="3">
    <source>
        <dbReference type="EMBL" id="PPE03334.1"/>
    </source>
</evidence>
<dbReference type="GO" id="GO:0016020">
    <property type="term" value="C:membrane"/>
    <property type="evidence" value="ECO:0007669"/>
    <property type="project" value="InterPro"/>
</dbReference>
<protein>
    <submittedName>
        <fullName evidence="3">EamA-like transporter family protein</fullName>
    </submittedName>
</protein>
<feature type="transmembrane region" description="Helical" evidence="1">
    <location>
        <begin position="191"/>
        <end position="210"/>
    </location>
</feature>
<dbReference type="PANTHER" id="PTHR22911:SF137">
    <property type="entry name" value="SOLUTE CARRIER FAMILY 35 MEMBER G2-RELATED"/>
    <property type="match status" value="1"/>
</dbReference>
<reference evidence="3 4" key="1">
    <citation type="submission" date="2017-11" db="EMBL/GenBank/DDBJ databases">
        <title>Comparative genomic analysis of Holospora spp., intranuclear symbionts of paramecia.</title>
        <authorList>
            <person name="Garushyants S.K."/>
            <person name="Beliavskaya A."/>
            <person name="Malko D.B."/>
            <person name="Logacheva M.D."/>
            <person name="Rautian M.S."/>
            <person name="Gelfand M.S."/>
        </authorList>
    </citation>
    <scope>NUCLEOTIDE SEQUENCE [LARGE SCALE GENOMIC DNA]</scope>
    <source>
        <strain evidence="4">02AZ16</strain>
    </source>
</reference>
<evidence type="ECO:0000256" key="1">
    <source>
        <dbReference type="SAM" id="Phobius"/>
    </source>
</evidence>
<feature type="transmembrane region" description="Helical" evidence="1">
    <location>
        <begin position="153"/>
        <end position="171"/>
    </location>
</feature>
<feature type="transmembrane region" description="Helical" evidence="1">
    <location>
        <begin position="73"/>
        <end position="96"/>
    </location>
</feature>
<dbReference type="EMBL" id="PHHC01000110">
    <property type="protein sequence ID" value="PPE03334.1"/>
    <property type="molecule type" value="Genomic_DNA"/>
</dbReference>
<dbReference type="OrthoDB" id="8478503at2"/>
<keyword evidence="1" id="KW-0472">Membrane</keyword>
<keyword evidence="1" id="KW-0812">Transmembrane</keyword>
<dbReference type="PANTHER" id="PTHR22911">
    <property type="entry name" value="ACYL-MALONYL CONDENSING ENZYME-RELATED"/>
    <property type="match status" value="1"/>
</dbReference>
<organism evidence="3 4">
    <name type="scientific">Holospora curviuscula</name>
    <dbReference type="NCBI Taxonomy" id="1082868"/>
    <lineage>
        <taxon>Bacteria</taxon>
        <taxon>Pseudomonadati</taxon>
        <taxon>Pseudomonadota</taxon>
        <taxon>Alphaproteobacteria</taxon>
        <taxon>Holosporales</taxon>
        <taxon>Holosporaceae</taxon>
        <taxon>Holospora</taxon>
    </lineage>
</organism>
<name>A0A2S5R7P1_9PROT</name>
<dbReference type="Proteomes" id="UP000239425">
    <property type="component" value="Unassembled WGS sequence"/>
</dbReference>
<feature type="domain" description="EamA" evidence="2">
    <location>
        <begin position="159"/>
        <end position="286"/>
    </location>
</feature>
<gene>
    <name evidence="3" type="ORF">HCUR_01216</name>
</gene>
<evidence type="ECO:0000259" key="2">
    <source>
        <dbReference type="Pfam" id="PF00892"/>
    </source>
</evidence>
<feature type="transmembrane region" description="Helical" evidence="1">
    <location>
        <begin position="128"/>
        <end position="147"/>
    </location>
</feature>
<comment type="caution">
    <text evidence="3">The sequence shown here is derived from an EMBL/GenBank/DDBJ whole genome shotgun (WGS) entry which is preliminary data.</text>
</comment>
<feature type="transmembrane region" description="Helical" evidence="1">
    <location>
        <begin position="216"/>
        <end position="235"/>
    </location>
</feature>
<dbReference type="InterPro" id="IPR000620">
    <property type="entry name" value="EamA_dom"/>
</dbReference>
<dbReference type="AlphaFoldDB" id="A0A2S5R7P1"/>
<keyword evidence="4" id="KW-1185">Reference proteome</keyword>
<dbReference type="Pfam" id="PF00892">
    <property type="entry name" value="EamA"/>
    <property type="match status" value="2"/>
</dbReference>
<accession>A0A2S5R7P1</accession>
<evidence type="ECO:0000313" key="4">
    <source>
        <dbReference type="Proteomes" id="UP000239425"/>
    </source>
</evidence>
<feature type="transmembrane region" description="Helical" evidence="1">
    <location>
        <begin position="242"/>
        <end position="263"/>
    </location>
</feature>
<feature type="transmembrane region" description="Helical" evidence="1">
    <location>
        <begin position="269"/>
        <end position="288"/>
    </location>
</feature>
<proteinExistence type="predicted"/>
<feature type="transmembrane region" description="Helical" evidence="1">
    <location>
        <begin position="102"/>
        <end position="121"/>
    </location>
</feature>
<sequence>MAFKWAGQTQVRSSIFLCLWSLTFSLAMVMTKSLSKDIPQIVLMISRAAVGLLAMLPFWYPFSVKKVFHTPHIALLVLRGIFQTLAMVLGYAGYRYLPGETAAFLGTSGPFFILLLARLFLKESLDTAHWIVMIMAYGGVLCVLNPFDVRFSAYTLIPIFANVCMASSIIVTRKLVLVAEDKKRMLFANSFFPLIFFSLVGICITVSWKLNGFEWRYLATIGTLGALSAVFHFYALQRSSAAFVAIFDYFRLVVFLILNYFVYAEPMRTNAWIGGGIIVSATLIYVMLKQKQKRSA</sequence>
<feature type="transmembrane region" description="Helical" evidence="1">
    <location>
        <begin position="41"/>
        <end position="61"/>
    </location>
</feature>
<feature type="domain" description="EamA" evidence="2">
    <location>
        <begin position="15"/>
        <end position="144"/>
    </location>
</feature>